<keyword evidence="2" id="KW-1185">Reference proteome</keyword>
<evidence type="ECO:0000313" key="1">
    <source>
        <dbReference type="EMBL" id="NYS61895.1"/>
    </source>
</evidence>
<dbReference type="EMBL" id="JACCDF010000013">
    <property type="protein sequence ID" value="NYS61895.1"/>
    <property type="molecule type" value="Genomic_DNA"/>
</dbReference>
<protein>
    <submittedName>
        <fullName evidence="1">Uncharacterized protein</fullName>
    </submittedName>
</protein>
<sequence length="64" mass="7371">MTMKTDAARRELSLHTLFDHLEPAQQQQAIDRLLDGESWDSVAKRVNQWVEEADWEASAMAQSQ</sequence>
<proteinExistence type="predicted"/>
<accession>A0A7Z0LN18</accession>
<organism evidence="1 2">
    <name type="scientific">Vreelandella salicampi</name>
    <dbReference type="NCBI Taxonomy" id="1449798"/>
    <lineage>
        <taxon>Bacteria</taxon>
        <taxon>Pseudomonadati</taxon>
        <taxon>Pseudomonadota</taxon>
        <taxon>Gammaproteobacteria</taxon>
        <taxon>Oceanospirillales</taxon>
        <taxon>Halomonadaceae</taxon>
        <taxon>Vreelandella</taxon>
    </lineage>
</organism>
<comment type="caution">
    <text evidence="1">The sequence shown here is derived from an EMBL/GenBank/DDBJ whole genome shotgun (WGS) entry which is preliminary data.</text>
</comment>
<dbReference type="RefSeq" id="WP_022524252.1">
    <property type="nucleotide sequence ID" value="NZ_JACCDF010000013.1"/>
</dbReference>
<gene>
    <name evidence="1" type="ORF">HZS81_14140</name>
</gene>
<evidence type="ECO:0000313" key="2">
    <source>
        <dbReference type="Proteomes" id="UP000586119"/>
    </source>
</evidence>
<dbReference type="Proteomes" id="UP000586119">
    <property type="component" value="Unassembled WGS sequence"/>
</dbReference>
<dbReference type="AlphaFoldDB" id="A0A7Z0LN18"/>
<reference evidence="1 2" key="1">
    <citation type="journal article" date="2015" name="Int. J. Syst. Evol. Microbiol.">
        <title>Halomonas salicampi sp. nov., a halotolerant and alkalitolerant bacterium isolated from a saltern soil.</title>
        <authorList>
            <person name="Lee J.C."/>
            <person name="Kim Y.S."/>
            <person name="Yun B.S."/>
            <person name="Whang K.S."/>
        </authorList>
    </citation>
    <scope>NUCLEOTIDE SEQUENCE [LARGE SCALE GENOMIC DNA]</scope>
    <source>
        <strain evidence="1 2">BH103</strain>
    </source>
</reference>
<name>A0A7Z0LN18_9GAMM</name>